<evidence type="ECO:0000256" key="2">
    <source>
        <dbReference type="ARBA" id="ARBA00007171"/>
    </source>
</evidence>
<feature type="domain" description="Penicillin-binding protein dimerisation" evidence="5">
    <location>
        <begin position="79"/>
        <end position="151"/>
    </location>
</feature>
<dbReference type="InterPro" id="IPR036138">
    <property type="entry name" value="PBP_dimer_sf"/>
</dbReference>
<evidence type="ECO:0000256" key="3">
    <source>
        <dbReference type="ARBA" id="ARBA00023136"/>
    </source>
</evidence>
<protein>
    <submittedName>
        <fullName evidence="6">Uncharacterized protein</fullName>
    </submittedName>
</protein>
<gene>
    <name evidence="6" type="ORF">A2625_02585</name>
</gene>
<comment type="similarity">
    <text evidence="2">Belongs to the transpeptidase family.</text>
</comment>
<accession>A0A1F4PZX3</accession>
<dbReference type="EMBL" id="METM01000029">
    <property type="protein sequence ID" value="OGB89189.1"/>
    <property type="molecule type" value="Genomic_DNA"/>
</dbReference>
<dbReference type="GO" id="GO:0071555">
    <property type="term" value="P:cell wall organization"/>
    <property type="evidence" value="ECO:0007669"/>
    <property type="project" value="TreeGrafter"/>
</dbReference>
<name>A0A1F4PZX3_UNCSA</name>
<dbReference type="Pfam" id="PF00905">
    <property type="entry name" value="Transpeptidase"/>
    <property type="match status" value="1"/>
</dbReference>
<dbReference type="InterPro" id="IPR005311">
    <property type="entry name" value="PBP_dimer"/>
</dbReference>
<dbReference type="InterPro" id="IPR012338">
    <property type="entry name" value="Beta-lactam/transpept-like"/>
</dbReference>
<dbReference type="Proteomes" id="UP000178724">
    <property type="component" value="Unassembled WGS sequence"/>
</dbReference>
<dbReference type="InterPro" id="IPR050515">
    <property type="entry name" value="Beta-lactam/transpept"/>
</dbReference>
<dbReference type="SUPFAM" id="SSF56519">
    <property type="entry name" value="Penicillin binding protein dimerisation domain"/>
    <property type="match status" value="1"/>
</dbReference>
<evidence type="ECO:0000256" key="1">
    <source>
        <dbReference type="ARBA" id="ARBA00004370"/>
    </source>
</evidence>
<evidence type="ECO:0000259" key="5">
    <source>
        <dbReference type="Pfam" id="PF03717"/>
    </source>
</evidence>
<evidence type="ECO:0000259" key="4">
    <source>
        <dbReference type="Pfam" id="PF00905"/>
    </source>
</evidence>
<dbReference type="SUPFAM" id="SSF56601">
    <property type="entry name" value="beta-lactamase/transpeptidase-like"/>
    <property type="match status" value="1"/>
</dbReference>
<dbReference type="GO" id="GO:0008658">
    <property type="term" value="F:penicillin binding"/>
    <property type="evidence" value="ECO:0007669"/>
    <property type="project" value="InterPro"/>
</dbReference>
<feature type="domain" description="Penicillin-binding protein transpeptidase" evidence="4">
    <location>
        <begin position="195"/>
        <end position="504"/>
    </location>
</feature>
<dbReference type="InterPro" id="IPR001460">
    <property type="entry name" value="PCN-bd_Tpept"/>
</dbReference>
<dbReference type="GO" id="GO:0005886">
    <property type="term" value="C:plasma membrane"/>
    <property type="evidence" value="ECO:0007669"/>
    <property type="project" value="TreeGrafter"/>
</dbReference>
<dbReference type="PANTHER" id="PTHR30627:SF1">
    <property type="entry name" value="PEPTIDOGLYCAN D,D-TRANSPEPTIDASE FTSI"/>
    <property type="match status" value="1"/>
</dbReference>
<dbReference type="PANTHER" id="PTHR30627">
    <property type="entry name" value="PEPTIDOGLYCAN D,D-TRANSPEPTIDASE"/>
    <property type="match status" value="1"/>
</dbReference>
<dbReference type="Gene3D" id="3.40.710.10">
    <property type="entry name" value="DD-peptidase/beta-lactamase superfamily"/>
    <property type="match status" value="1"/>
</dbReference>
<dbReference type="Gene3D" id="3.30.450.330">
    <property type="match status" value="1"/>
</dbReference>
<evidence type="ECO:0000313" key="6">
    <source>
        <dbReference type="EMBL" id="OGB89189.1"/>
    </source>
</evidence>
<dbReference type="Gene3D" id="3.90.1310.10">
    <property type="entry name" value="Penicillin-binding protein 2a (Domain 2)"/>
    <property type="match status" value="1"/>
</dbReference>
<evidence type="ECO:0000313" key="7">
    <source>
        <dbReference type="Proteomes" id="UP000178724"/>
    </source>
</evidence>
<sequence length="518" mass="56893">MFLILFAAILIRLFLLQIVQHGFFQARSLEQRTRIINLSANRGDILDRNGEILATSIDTYSVFTQKGGFAWVARKLPRAEAEELKNTEPGRYIVLKEKKRLYPKGRLAAQTIGFAGSDNQGLSGVELAWDKYLKGKAGRVVTEGDPGGRELYGAVREIDPSEDGLSVTLTIDKNIQFIAERELEAQIRRSSAIDGTLIVMNAKSGEILALASKPDFDPNDYKKAVPRLWRSRCLDPYEPGSTFKLITAAAGLEEKVISLDSKLKALDSLEIGGRIIKNSHPIDWPGPTISVSLMLEQSINTGAVQVGLKLGPERFYDRIRKFGFGERTGFGLDGESVGIVRHWRRWYKPDIAMMTFGQSIAVTPIQLLSAVSAFANHGRLAAPTLIKKIESQDGKFVKVFGGESRGQAVSDKTAAAMKTLMRNIVLSGSGRRAQLKRFSVGGKTGTAQKSAPGGRGYLKGRYIASFIGFAPLAEPEIVVLVIVNDPKGSIWGESVCGPVFKEVVEYTLRYLNVKPDML</sequence>
<organism evidence="6 7">
    <name type="scientific">candidate division WOR-1 bacterium RIFCSPHIGHO2_01_FULL_53_15</name>
    <dbReference type="NCBI Taxonomy" id="1802564"/>
    <lineage>
        <taxon>Bacteria</taxon>
        <taxon>Bacillati</taxon>
        <taxon>Saganbacteria</taxon>
    </lineage>
</organism>
<comment type="subcellular location">
    <subcellularLocation>
        <location evidence="1">Membrane</location>
    </subcellularLocation>
</comment>
<reference evidence="6 7" key="1">
    <citation type="journal article" date="2016" name="Nat. Commun.">
        <title>Thousands of microbial genomes shed light on interconnected biogeochemical processes in an aquifer system.</title>
        <authorList>
            <person name="Anantharaman K."/>
            <person name="Brown C.T."/>
            <person name="Hug L.A."/>
            <person name="Sharon I."/>
            <person name="Castelle C.J."/>
            <person name="Probst A.J."/>
            <person name="Thomas B.C."/>
            <person name="Singh A."/>
            <person name="Wilkins M.J."/>
            <person name="Karaoz U."/>
            <person name="Brodie E.L."/>
            <person name="Williams K.H."/>
            <person name="Hubbard S.S."/>
            <person name="Banfield J.F."/>
        </authorList>
    </citation>
    <scope>NUCLEOTIDE SEQUENCE [LARGE SCALE GENOMIC DNA]</scope>
</reference>
<keyword evidence="3" id="KW-0472">Membrane</keyword>
<dbReference type="AlphaFoldDB" id="A0A1F4PZX3"/>
<dbReference type="Pfam" id="PF03717">
    <property type="entry name" value="PBP_dimer"/>
    <property type="match status" value="1"/>
</dbReference>
<proteinExistence type="inferred from homology"/>
<comment type="caution">
    <text evidence="6">The sequence shown here is derived from an EMBL/GenBank/DDBJ whole genome shotgun (WGS) entry which is preliminary data.</text>
</comment>